<keyword evidence="1" id="KW-1133">Transmembrane helix</keyword>
<evidence type="ECO:0000256" key="1">
    <source>
        <dbReference type="SAM" id="Phobius"/>
    </source>
</evidence>
<gene>
    <name evidence="2" type="ORF">NSCI0253_LOCUS31963</name>
</gene>
<name>A0A7S1AKW1_NOCSC</name>
<evidence type="ECO:0000313" key="2">
    <source>
        <dbReference type="EMBL" id="CAD8857611.1"/>
    </source>
</evidence>
<dbReference type="AlphaFoldDB" id="A0A7S1AKW1"/>
<accession>A0A7S1AKW1</accession>
<keyword evidence="1" id="KW-0812">Transmembrane</keyword>
<protein>
    <submittedName>
        <fullName evidence="2">Uncharacterized protein</fullName>
    </submittedName>
</protein>
<reference evidence="2" key="1">
    <citation type="submission" date="2021-01" db="EMBL/GenBank/DDBJ databases">
        <authorList>
            <person name="Corre E."/>
            <person name="Pelletier E."/>
            <person name="Niang G."/>
            <person name="Scheremetjew M."/>
            <person name="Finn R."/>
            <person name="Kale V."/>
            <person name="Holt S."/>
            <person name="Cochrane G."/>
            <person name="Meng A."/>
            <person name="Brown T."/>
            <person name="Cohen L."/>
        </authorList>
    </citation>
    <scope>NUCLEOTIDE SEQUENCE</scope>
</reference>
<keyword evidence="1" id="KW-0472">Membrane</keyword>
<organism evidence="2">
    <name type="scientific">Noctiluca scintillans</name>
    <name type="common">Sea sparkle</name>
    <name type="synonym">Red tide dinoflagellate</name>
    <dbReference type="NCBI Taxonomy" id="2966"/>
    <lineage>
        <taxon>Eukaryota</taxon>
        <taxon>Sar</taxon>
        <taxon>Alveolata</taxon>
        <taxon>Dinophyceae</taxon>
        <taxon>Noctilucales</taxon>
        <taxon>Noctilucaceae</taxon>
        <taxon>Noctiluca</taxon>
    </lineage>
</organism>
<sequence>MCGQCRVGLGGVCIFCHESSGSTYVPVHWQSNSVSADEVSGDMDESELLPASARTRRVYTEALVNHCACSKCWLRWEAQQTPSSDVDPIVPCPLCHLAVDIRAAYDEALCGSCQRAVVPSERLPVSWTWRDLLGLVALCSVFGCQAMFITGVTMYLLQADQLESRKFMGLTSTIFS</sequence>
<feature type="transmembrane region" description="Helical" evidence="1">
    <location>
        <begin position="132"/>
        <end position="157"/>
    </location>
</feature>
<proteinExistence type="predicted"/>
<dbReference type="EMBL" id="HBFQ01045040">
    <property type="protein sequence ID" value="CAD8857611.1"/>
    <property type="molecule type" value="Transcribed_RNA"/>
</dbReference>